<evidence type="ECO:0000313" key="5">
    <source>
        <dbReference type="Proteomes" id="UP000272336"/>
    </source>
</evidence>
<proteinExistence type="predicted"/>
<dbReference type="EMBL" id="MG692628">
    <property type="protein sequence ID" value="AVR61926.1"/>
    <property type="molecule type" value="Genomic_DNA"/>
</dbReference>
<name>A0A2R4ABC2_ECOLX</name>
<dbReference type="RefSeq" id="WP_072649773.1">
    <property type="nucleotide sequence ID" value="NZ_JAALAX010000067.1"/>
</dbReference>
<reference evidence="2 5" key="3">
    <citation type="submission" date="2018-10" db="EMBL/GenBank/DDBJ databases">
        <authorList>
            <consortium name="NARMS: The National Antimicrobial Resistance Monitoring System"/>
        </authorList>
    </citation>
    <scope>NUCLEOTIDE SEQUENCE [LARGE SCALE GENOMIC DNA]</scope>
    <source>
        <strain evidence="2 5">CVM N17EC0060</strain>
    </source>
</reference>
<organism evidence="1">
    <name type="scientific">Escherichia coli</name>
    <dbReference type="NCBI Taxonomy" id="562"/>
    <lineage>
        <taxon>Bacteria</taxon>
        <taxon>Pseudomonadati</taxon>
        <taxon>Pseudomonadota</taxon>
        <taxon>Gammaproteobacteria</taxon>
        <taxon>Enterobacterales</taxon>
        <taxon>Enterobacteriaceae</taxon>
        <taxon>Escherichia</taxon>
    </lineage>
</organism>
<dbReference type="Proteomes" id="UP000272336">
    <property type="component" value="Unassembled WGS sequence"/>
</dbReference>
<accession>A0A2R4ABC2</accession>
<evidence type="ECO:0000313" key="2">
    <source>
        <dbReference type="EMBL" id="MGE16986.1"/>
    </source>
</evidence>
<dbReference type="AlphaFoldDB" id="A0A2R4ABC2"/>
<gene>
    <name evidence="3" type="ORF">BK300_27010</name>
    <name evidence="2" type="ORF">D9D43_26165</name>
    <name evidence="1" type="ORF">p634-1_00303</name>
</gene>
<evidence type="ECO:0000313" key="3">
    <source>
        <dbReference type="EMBL" id="OJN29712.1"/>
    </source>
</evidence>
<protein>
    <submittedName>
        <fullName evidence="1">Uncharacterized protein</fullName>
    </submittedName>
</protein>
<reference evidence="3 4" key="1">
    <citation type="submission" date="2016-10" db="EMBL/GenBank/DDBJ databases">
        <title>Comprehensive resistome analysis reveals the prevalence of NDM and MCR-1 in Chinese poultry production.</title>
        <authorList>
            <person name="Wang Y."/>
            <person name="Zhang R."/>
            <person name="Li J."/>
            <person name="Wu Z."/>
            <person name="Wenjuan Y."/>
            <person name="Schwarz S."/>
            <person name="Tyrrell J."/>
            <person name="Zheng Y."/>
            <person name="Wang S."/>
            <person name="Shen Z."/>
            <person name="Liu Z."/>
            <person name="Lei L."/>
            <person name="Li M."/>
            <person name="Zhang Q."/>
            <person name="Wu C."/>
            <person name="Zhang Q."/>
            <person name="Wu Y."/>
            <person name="Walsh T."/>
            <person name="Shen J."/>
        </authorList>
    </citation>
    <scope>NUCLEOTIDE SEQUENCE [LARGE SCALE GENOMIC DNA]</scope>
    <source>
        <strain evidence="3 4">574</strain>
    </source>
</reference>
<evidence type="ECO:0000313" key="1">
    <source>
        <dbReference type="EMBL" id="AVR61926.1"/>
    </source>
</evidence>
<reference evidence="1" key="2">
    <citation type="journal article" date="2018" name="Vet. Microbiol.">
        <title>Longitudinal study of Escherichia coli plasmid resistance to extended-spectrum cephalosporins in free-range broilers.</title>
        <authorList>
            <person name="Baron S."/>
            <person name="Le Devendec L."/>
            <person name="Touzain F."/>
            <person name="Jouy E."/>
            <person name="Lucas P."/>
            <person name="de Boisseson C."/>
            <person name="Larvor E."/>
            <person name="Kempf I."/>
        </authorList>
    </citation>
    <scope>NUCLEOTIDE SEQUENCE</scope>
    <source>
        <strain evidence="1">634-1</strain>
        <plasmid evidence="1">p634-1</plasmid>
    </source>
</reference>
<sequence length="294" mass="33779">MDLYHFTAIPMLHSILASEGLREGYLTLYDGTILYNKVWLTTSPLPYGHGLCNGTEKLSESEKSFIRRAGNMLDSAPINRTHNKKLIRLKIDSEWIKKQPGFCSYKKLMRALGQPKAYIKYVGAMGIEGARCMTNEQINKIMRKGNTKEDTWYIFNGVIPPSRIVSVEYMETKDKYVPYDFESHGRDYIENSGIYPISSLLLSNLNNAMQNITFLPGSVIAFCHKENSEENILFRHVLFTCSISLRSFSVLIATGDETSFYTHLDILKSWVQKNAKELCQLFEKARKSYHKYYG</sequence>
<dbReference type="Proteomes" id="UP000184077">
    <property type="component" value="Unassembled WGS sequence"/>
</dbReference>
<geneLocation type="plasmid" evidence="1">
    <name>p634-1</name>
</geneLocation>
<dbReference type="EMBL" id="MOHC01000091">
    <property type="protein sequence ID" value="OJN29712.1"/>
    <property type="molecule type" value="Genomic_DNA"/>
</dbReference>
<evidence type="ECO:0000313" key="4">
    <source>
        <dbReference type="Proteomes" id="UP000184077"/>
    </source>
</evidence>
<dbReference type="EMBL" id="RNLZ01000098">
    <property type="protein sequence ID" value="MGE16986.1"/>
    <property type="molecule type" value="Genomic_DNA"/>
</dbReference>
<keyword evidence="1" id="KW-0614">Plasmid</keyword>